<feature type="domain" description="Gfd2/YDR514C-like C-terminal" evidence="2">
    <location>
        <begin position="62"/>
        <end position="279"/>
    </location>
</feature>
<dbReference type="PANTHER" id="PTHR28083">
    <property type="entry name" value="GOOD FOR FULL DBP5 ACTIVITY PROTEIN 2"/>
    <property type="match status" value="1"/>
</dbReference>
<dbReference type="PANTHER" id="PTHR28083:SF1">
    <property type="entry name" value="GOOD FOR FULL DBP5 ACTIVITY PROTEIN 2"/>
    <property type="match status" value="1"/>
</dbReference>
<feature type="compositionally biased region" description="Basic and acidic residues" evidence="1">
    <location>
        <begin position="462"/>
        <end position="477"/>
    </location>
</feature>
<dbReference type="Proteomes" id="UP000799423">
    <property type="component" value="Unassembled WGS sequence"/>
</dbReference>
<reference evidence="3" key="1">
    <citation type="submission" date="2020-01" db="EMBL/GenBank/DDBJ databases">
        <authorList>
            <consortium name="DOE Joint Genome Institute"/>
            <person name="Haridas S."/>
            <person name="Albert R."/>
            <person name="Binder M."/>
            <person name="Bloem J."/>
            <person name="Labutti K."/>
            <person name="Salamov A."/>
            <person name="Andreopoulos B."/>
            <person name="Baker S.E."/>
            <person name="Barry K."/>
            <person name="Bills G."/>
            <person name="Bluhm B.H."/>
            <person name="Cannon C."/>
            <person name="Castanera R."/>
            <person name="Culley D.E."/>
            <person name="Daum C."/>
            <person name="Ezra D."/>
            <person name="Gonzalez J.B."/>
            <person name="Henrissat B."/>
            <person name="Kuo A."/>
            <person name="Liang C."/>
            <person name="Lipzen A."/>
            <person name="Lutzoni F."/>
            <person name="Magnuson J."/>
            <person name="Mondo S."/>
            <person name="Nolan M."/>
            <person name="Ohm R."/>
            <person name="Pangilinan J."/>
            <person name="Park H.-J."/>
            <person name="Ramirez L."/>
            <person name="Alfaro M."/>
            <person name="Sun H."/>
            <person name="Tritt A."/>
            <person name="Yoshinaga Y."/>
            <person name="Zwiers L.-H."/>
            <person name="Turgeon B.G."/>
            <person name="Goodwin S.B."/>
            <person name="Spatafora J.W."/>
            <person name="Crous P.W."/>
            <person name="Grigoriev I.V."/>
        </authorList>
    </citation>
    <scope>NUCLEOTIDE SEQUENCE</scope>
    <source>
        <strain evidence="3">IPT5</strain>
    </source>
</reference>
<dbReference type="OrthoDB" id="5953249at2759"/>
<dbReference type="Pfam" id="PF21762">
    <property type="entry name" value="DEDDh_C"/>
    <property type="match status" value="1"/>
</dbReference>
<evidence type="ECO:0000256" key="1">
    <source>
        <dbReference type="SAM" id="MobiDB-lite"/>
    </source>
</evidence>
<dbReference type="GO" id="GO:0003676">
    <property type="term" value="F:nucleic acid binding"/>
    <property type="evidence" value="ECO:0007669"/>
    <property type="project" value="InterPro"/>
</dbReference>
<dbReference type="InterPro" id="IPR036397">
    <property type="entry name" value="RNaseH_sf"/>
</dbReference>
<dbReference type="InterPro" id="IPR040151">
    <property type="entry name" value="Gfd2/YDR514C-like"/>
</dbReference>
<name>A0A6A7B003_9PLEO</name>
<dbReference type="EMBL" id="MU006316">
    <property type="protein sequence ID" value="KAF2848633.1"/>
    <property type="molecule type" value="Genomic_DNA"/>
</dbReference>
<evidence type="ECO:0000313" key="4">
    <source>
        <dbReference type="Proteomes" id="UP000799423"/>
    </source>
</evidence>
<evidence type="ECO:0000313" key="3">
    <source>
        <dbReference type="EMBL" id="KAF2848633.1"/>
    </source>
</evidence>
<feature type="region of interest" description="Disordered" evidence="1">
    <location>
        <begin position="433"/>
        <end position="477"/>
    </location>
</feature>
<dbReference type="SUPFAM" id="SSF53098">
    <property type="entry name" value="Ribonuclease H-like"/>
    <property type="match status" value="1"/>
</dbReference>
<keyword evidence="4" id="KW-1185">Reference proteome</keyword>
<dbReference type="InterPro" id="IPR012337">
    <property type="entry name" value="RNaseH-like_sf"/>
</dbReference>
<dbReference type="InterPro" id="IPR048519">
    <property type="entry name" value="Gfd2/YDR514C-like_C"/>
</dbReference>
<gene>
    <name evidence="3" type="ORF">T440DRAFT_500301</name>
</gene>
<proteinExistence type="predicted"/>
<accession>A0A6A7B003</accession>
<dbReference type="GO" id="GO:0005634">
    <property type="term" value="C:nucleus"/>
    <property type="evidence" value="ECO:0007669"/>
    <property type="project" value="TreeGrafter"/>
</dbReference>
<dbReference type="AlphaFoldDB" id="A0A6A7B003"/>
<protein>
    <recommendedName>
        <fullName evidence="2">Gfd2/YDR514C-like C-terminal domain-containing protein</fullName>
    </recommendedName>
</protein>
<organism evidence="3 4">
    <name type="scientific">Plenodomus tracheiphilus IPT5</name>
    <dbReference type="NCBI Taxonomy" id="1408161"/>
    <lineage>
        <taxon>Eukaryota</taxon>
        <taxon>Fungi</taxon>
        <taxon>Dikarya</taxon>
        <taxon>Ascomycota</taxon>
        <taxon>Pezizomycotina</taxon>
        <taxon>Dothideomycetes</taxon>
        <taxon>Pleosporomycetidae</taxon>
        <taxon>Pleosporales</taxon>
        <taxon>Pleosporineae</taxon>
        <taxon>Leptosphaeriaceae</taxon>
        <taxon>Plenodomus</taxon>
    </lineage>
</organism>
<sequence>MPMAWATVAAAPPPLLTPEQRMSDLRDFYAPQPLRAILQSTLGLAHLPGTTGRNAALIEHAVVIGIDTEAWTRNTNEMTEIGLAVYERKDMVEVHNRNKIWEQRHDFTRSGTNHLGPFGEELLKKIAFYHLRIVENAHLKTNAKWMKGAEGNRFGHSRFVTFAEARDILDTLFDQPIVSSNPELHGCKKPIILVGHAISHDRLNCKDHGLEYDWFKHGTIVKEVDTQPLAKATGTWFDASAPNNDVGLETLTRTLGFEHEDPHTACNDAARTVIAAIQMALPMACKDRWWKTVQEVALDIEKSSRNVAVPSWGTAFYCMRCGGRDHEDKEAKRCTIPVHCKACAQHDGVQDKENNEGYWYSEGQDKKFEPHWATHIEECCQHIAEYNAWVRRCNDAIRKRKPLPPGPPEGAHPASSLVAVAESSYTPIPRQASSPLVAAVQSFGRSGRRNRRMGGTQGGGMLDRDWRRDDDRRVTKW</sequence>
<dbReference type="Gene3D" id="3.30.420.10">
    <property type="entry name" value="Ribonuclease H-like superfamily/Ribonuclease H"/>
    <property type="match status" value="1"/>
</dbReference>
<evidence type="ECO:0000259" key="2">
    <source>
        <dbReference type="Pfam" id="PF21762"/>
    </source>
</evidence>